<dbReference type="PROSITE" id="PS50082">
    <property type="entry name" value="WD_REPEATS_2"/>
    <property type="match status" value="2"/>
</dbReference>
<dbReference type="SUPFAM" id="SSF50978">
    <property type="entry name" value="WD40 repeat-like"/>
    <property type="match status" value="1"/>
</dbReference>
<sequence>MQQRPVPPNTPVFKEEIKRYIEEHGYYIVNPESLETPYFGQNINSSKYHTLVDISISDVADQENKSDDTGKQLPIMYQDLVEFIKQVPHIQQIQLKPLLFAFFYHTVYQLFVKKKDDVAHEFFDKYTKHPEPGMEFHSFHQTDIKKLRTLLNSTTFTKNNLEKTTFHTSLTETTYQALVAFLMDKSYMQFLNILNRYVKVSFVPLNYFTNRMDVPNFLYHSTDQSEDPTQTRTALLCNSPIDLACQFLGETSNFEILDDNPATHMANPFDLPKVSHSRVVEVACDIQNMQHLSKNSLPSVGYFTFQNENISYDINYNGSLIAAATPYGYTQLFATSVNTDIDGNLVVFKQQDKLDIVPRVRSDQMVKTPIMANKQVYSKIRNEIYHPTYYNRTLIGPRTYCCRFSPDSRLIACAGASLIRLWCCEQNSGFSQISVPTGIVWCVDWSPLGYHFVSGTDDRNSWLWTIDRKSPIRLFVGHQEAITDIKYHPNASTIATASYDRSVMLWDIRDDKKSPCTKVFAESSSIPMAIQFSRNGKVVISADEMGKITTWDIGEGRKYGSITAHKGEIRDLAVSIEGTILASAGPNGEICLWDMATLCSSSANNTEPLKKLTPRNSNTNRISFSSRNLLHAIGSIKPNNLK</sequence>
<evidence type="ECO:0000313" key="7">
    <source>
        <dbReference type="EMBL" id="KAK8875492.1"/>
    </source>
</evidence>
<dbReference type="Proteomes" id="UP001470230">
    <property type="component" value="Unassembled WGS sequence"/>
</dbReference>
<reference evidence="7 8" key="1">
    <citation type="submission" date="2024-04" db="EMBL/GenBank/DDBJ databases">
        <title>Tritrichomonas musculus Genome.</title>
        <authorList>
            <person name="Alves-Ferreira E."/>
            <person name="Grigg M."/>
            <person name="Lorenzi H."/>
            <person name="Galac M."/>
        </authorList>
    </citation>
    <scope>NUCLEOTIDE SEQUENCE [LARGE SCALE GENOMIC DNA]</scope>
    <source>
        <strain evidence="7 8">EAF2021</strain>
    </source>
</reference>
<evidence type="ECO:0000256" key="4">
    <source>
        <dbReference type="ARBA" id="ARBA00023242"/>
    </source>
</evidence>
<evidence type="ECO:0000256" key="2">
    <source>
        <dbReference type="ARBA" id="ARBA00022574"/>
    </source>
</evidence>
<accession>A0ABR2JD59</accession>
<feature type="domain" description="TFIID subunit TAF5 NTD2" evidence="6">
    <location>
        <begin position="71"/>
        <end position="198"/>
    </location>
</feature>
<keyword evidence="8" id="KW-1185">Reference proteome</keyword>
<dbReference type="PANTHER" id="PTHR19879:SF1">
    <property type="entry name" value="CANNONBALL-RELATED"/>
    <property type="match status" value="1"/>
</dbReference>
<comment type="subcellular location">
    <subcellularLocation>
        <location evidence="1">Nucleus</location>
    </subcellularLocation>
</comment>
<evidence type="ECO:0000256" key="3">
    <source>
        <dbReference type="ARBA" id="ARBA00022737"/>
    </source>
</evidence>
<dbReference type="PROSITE" id="PS00678">
    <property type="entry name" value="WD_REPEATS_1"/>
    <property type="match status" value="2"/>
</dbReference>
<dbReference type="InterPro" id="IPR036322">
    <property type="entry name" value="WD40_repeat_dom_sf"/>
</dbReference>
<keyword evidence="4" id="KW-0539">Nucleus</keyword>
<dbReference type="Pfam" id="PF04494">
    <property type="entry name" value="TFIID_NTD2"/>
    <property type="match status" value="1"/>
</dbReference>
<feature type="repeat" description="WD" evidence="5">
    <location>
        <begin position="562"/>
        <end position="597"/>
    </location>
</feature>
<keyword evidence="3" id="KW-0677">Repeat</keyword>
<dbReference type="SUPFAM" id="SSF160897">
    <property type="entry name" value="Taf5 N-terminal domain-like"/>
    <property type="match status" value="1"/>
</dbReference>
<feature type="repeat" description="WD" evidence="5">
    <location>
        <begin position="475"/>
        <end position="516"/>
    </location>
</feature>
<dbReference type="SMART" id="SM00320">
    <property type="entry name" value="WD40"/>
    <property type="match status" value="5"/>
</dbReference>
<evidence type="ECO:0000256" key="5">
    <source>
        <dbReference type="PROSITE-ProRule" id="PRU00221"/>
    </source>
</evidence>
<dbReference type="PROSITE" id="PS50294">
    <property type="entry name" value="WD_REPEATS_REGION"/>
    <property type="match status" value="2"/>
</dbReference>
<comment type="caution">
    <text evidence="7">The sequence shown here is derived from an EMBL/GenBank/DDBJ whole genome shotgun (WGS) entry which is preliminary data.</text>
</comment>
<proteinExistence type="predicted"/>
<dbReference type="InterPro" id="IPR007582">
    <property type="entry name" value="TFIID_NTD2"/>
</dbReference>
<dbReference type="PANTHER" id="PTHR19879">
    <property type="entry name" value="TRANSCRIPTION INITIATION FACTOR TFIID"/>
    <property type="match status" value="1"/>
</dbReference>
<evidence type="ECO:0000256" key="1">
    <source>
        <dbReference type="ARBA" id="ARBA00004123"/>
    </source>
</evidence>
<evidence type="ECO:0000259" key="6">
    <source>
        <dbReference type="Pfam" id="PF04494"/>
    </source>
</evidence>
<name>A0ABR2JD59_9EUKA</name>
<gene>
    <name evidence="7" type="ORF">M9Y10_005658</name>
</gene>
<dbReference type="Pfam" id="PF00400">
    <property type="entry name" value="WD40"/>
    <property type="match status" value="4"/>
</dbReference>
<dbReference type="Gene3D" id="2.130.10.10">
    <property type="entry name" value="YVTN repeat-like/Quinoprotein amine dehydrogenase"/>
    <property type="match status" value="2"/>
</dbReference>
<evidence type="ECO:0000313" key="8">
    <source>
        <dbReference type="Proteomes" id="UP001470230"/>
    </source>
</evidence>
<dbReference type="InterPro" id="IPR019775">
    <property type="entry name" value="WD40_repeat_CS"/>
</dbReference>
<dbReference type="Gene3D" id="1.25.40.500">
    <property type="entry name" value="TFIID subunit TAF5, NTD2 domain"/>
    <property type="match status" value="1"/>
</dbReference>
<keyword evidence="2 5" id="KW-0853">WD repeat</keyword>
<dbReference type="EMBL" id="JAPFFF010000012">
    <property type="protein sequence ID" value="KAK8875492.1"/>
    <property type="molecule type" value="Genomic_DNA"/>
</dbReference>
<dbReference type="InterPro" id="IPR001680">
    <property type="entry name" value="WD40_rpt"/>
</dbReference>
<organism evidence="7 8">
    <name type="scientific">Tritrichomonas musculus</name>
    <dbReference type="NCBI Taxonomy" id="1915356"/>
    <lineage>
        <taxon>Eukaryota</taxon>
        <taxon>Metamonada</taxon>
        <taxon>Parabasalia</taxon>
        <taxon>Tritrichomonadida</taxon>
        <taxon>Tritrichomonadidae</taxon>
        <taxon>Tritrichomonas</taxon>
    </lineage>
</organism>
<dbReference type="InterPro" id="IPR037264">
    <property type="entry name" value="TFIID_NTD2_sf"/>
</dbReference>
<protein>
    <recommendedName>
        <fullName evidence="6">TFIID subunit TAF5 NTD2 domain-containing protein</fullName>
    </recommendedName>
</protein>
<dbReference type="InterPro" id="IPR015943">
    <property type="entry name" value="WD40/YVTN_repeat-like_dom_sf"/>
</dbReference>